<protein>
    <submittedName>
        <fullName evidence="1">Uncharacterized protein</fullName>
    </submittedName>
</protein>
<proteinExistence type="predicted"/>
<dbReference type="Proteomes" id="UP000824120">
    <property type="component" value="Chromosome 7"/>
</dbReference>
<dbReference type="AlphaFoldDB" id="A0A9J5YD93"/>
<evidence type="ECO:0000313" key="2">
    <source>
        <dbReference type="Proteomes" id="UP000824120"/>
    </source>
</evidence>
<accession>A0A9J5YD93</accession>
<organism evidence="1 2">
    <name type="scientific">Solanum commersonii</name>
    <name type="common">Commerson's wild potato</name>
    <name type="synonym">Commerson's nightshade</name>
    <dbReference type="NCBI Taxonomy" id="4109"/>
    <lineage>
        <taxon>Eukaryota</taxon>
        <taxon>Viridiplantae</taxon>
        <taxon>Streptophyta</taxon>
        <taxon>Embryophyta</taxon>
        <taxon>Tracheophyta</taxon>
        <taxon>Spermatophyta</taxon>
        <taxon>Magnoliopsida</taxon>
        <taxon>eudicotyledons</taxon>
        <taxon>Gunneridae</taxon>
        <taxon>Pentapetalae</taxon>
        <taxon>asterids</taxon>
        <taxon>lamiids</taxon>
        <taxon>Solanales</taxon>
        <taxon>Solanaceae</taxon>
        <taxon>Solanoideae</taxon>
        <taxon>Solaneae</taxon>
        <taxon>Solanum</taxon>
    </lineage>
</organism>
<evidence type="ECO:0000313" key="1">
    <source>
        <dbReference type="EMBL" id="KAG5597544.1"/>
    </source>
</evidence>
<gene>
    <name evidence="1" type="ORF">H5410_038776</name>
</gene>
<dbReference type="EMBL" id="JACXVP010000007">
    <property type="protein sequence ID" value="KAG5597544.1"/>
    <property type="molecule type" value="Genomic_DNA"/>
</dbReference>
<reference evidence="1 2" key="1">
    <citation type="submission" date="2020-09" db="EMBL/GenBank/DDBJ databases">
        <title>De no assembly of potato wild relative species, Solanum commersonii.</title>
        <authorList>
            <person name="Cho K."/>
        </authorList>
    </citation>
    <scope>NUCLEOTIDE SEQUENCE [LARGE SCALE GENOMIC DNA]</scope>
    <source>
        <strain evidence="1">LZ3.2</strain>
        <tissue evidence="1">Leaf</tissue>
    </source>
</reference>
<comment type="caution">
    <text evidence="1">The sequence shown here is derived from an EMBL/GenBank/DDBJ whole genome shotgun (WGS) entry which is preliminary data.</text>
</comment>
<sequence length="78" mass="8783">MGPIRPNLKTNFYLQKPPEVIAAYVALTEKGFLKEYLLCFVDSDKVIHCFSAPAPSETVQFELLRSFSDPGIFLETSI</sequence>
<keyword evidence="2" id="KW-1185">Reference proteome</keyword>
<name>A0A9J5YD93_SOLCO</name>